<dbReference type="Gene3D" id="3.40.50.720">
    <property type="entry name" value="NAD(P)-binding Rossmann-like Domain"/>
    <property type="match status" value="1"/>
</dbReference>
<dbReference type="InterPro" id="IPR036291">
    <property type="entry name" value="NAD(P)-bd_dom_sf"/>
</dbReference>
<keyword evidence="2" id="KW-0560">Oxidoreductase</keyword>
<evidence type="ECO:0000256" key="1">
    <source>
        <dbReference type="ARBA" id="ARBA00006484"/>
    </source>
</evidence>
<dbReference type="PRINTS" id="PR00081">
    <property type="entry name" value="GDHRDH"/>
</dbReference>
<evidence type="ECO:0000313" key="3">
    <source>
        <dbReference type="EMBL" id="KFA94853.1"/>
    </source>
</evidence>
<comment type="caution">
    <text evidence="3">The sequence shown here is derived from an EMBL/GenBank/DDBJ whole genome shotgun (WGS) entry which is preliminary data.</text>
</comment>
<dbReference type="InterPro" id="IPR020904">
    <property type="entry name" value="Sc_DH/Rdtase_CS"/>
</dbReference>
<dbReference type="PANTHER" id="PTHR43639:SF1">
    <property type="entry name" value="SHORT-CHAIN DEHYDROGENASE_REDUCTASE FAMILY PROTEIN"/>
    <property type="match status" value="1"/>
</dbReference>
<name>A0A084T2B8_9BACT</name>
<dbReference type="PRINTS" id="PR00080">
    <property type="entry name" value="SDRFAMILY"/>
</dbReference>
<dbReference type="CDD" id="cd05233">
    <property type="entry name" value="SDR_c"/>
    <property type="match status" value="1"/>
</dbReference>
<dbReference type="GO" id="GO:0016491">
    <property type="term" value="F:oxidoreductase activity"/>
    <property type="evidence" value="ECO:0007669"/>
    <property type="project" value="UniProtKB-KW"/>
</dbReference>
<dbReference type="PROSITE" id="PS00061">
    <property type="entry name" value="ADH_SHORT"/>
    <property type="match status" value="1"/>
</dbReference>
<organism evidence="3 4">
    <name type="scientific">Archangium violaceum Cb vi76</name>
    <dbReference type="NCBI Taxonomy" id="1406225"/>
    <lineage>
        <taxon>Bacteria</taxon>
        <taxon>Pseudomonadati</taxon>
        <taxon>Myxococcota</taxon>
        <taxon>Myxococcia</taxon>
        <taxon>Myxococcales</taxon>
        <taxon>Cystobacterineae</taxon>
        <taxon>Archangiaceae</taxon>
        <taxon>Archangium</taxon>
    </lineage>
</organism>
<gene>
    <name evidence="3" type="ORF">Q664_00360</name>
</gene>
<dbReference type="FunFam" id="3.40.50.720:FF:000084">
    <property type="entry name" value="Short-chain dehydrogenase reductase"/>
    <property type="match status" value="1"/>
</dbReference>
<dbReference type="PANTHER" id="PTHR43639">
    <property type="entry name" value="OXIDOREDUCTASE, SHORT-CHAIN DEHYDROGENASE/REDUCTASE FAMILY (AFU_ORTHOLOGUE AFUA_5G02870)"/>
    <property type="match status" value="1"/>
</dbReference>
<evidence type="ECO:0000256" key="2">
    <source>
        <dbReference type="ARBA" id="ARBA00023002"/>
    </source>
</evidence>
<proteinExistence type="inferred from homology"/>
<accession>A0A084T2B8</accession>
<dbReference type="SUPFAM" id="SSF51735">
    <property type="entry name" value="NAD(P)-binding Rossmann-fold domains"/>
    <property type="match status" value="1"/>
</dbReference>
<sequence>MDLELKGRAALVTGSSRGIGRAIVTVLAREGARVCLSARGAEGLEQAAAELRASGAEVVTVVGDVATPEGAAAAVEAAVKAFGALDILVNNVGGSGGAGAFDVATAAQWKDVVDRNLMASVWCSQHAVEAMKARGGGCIVHINSIYGREYGTSAPYTAAKAGLMALTKEMALDLARHRIRVNGVAPGSILFPGGSWDRRRQALPEKVEKMVREELPWGRFGTPEEVADVVVFLCSERARWVTGATVPVDGGQGRAF</sequence>
<evidence type="ECO:0000313" key="4">
    <source>
        <dbReference type="Proteomes" id="UP000028547"/>
    </source>
</evidence>
<dbReference type="Pfam" id="PF13561">
    <property type="entry name" value="adh_short_C2"/>
    <property type="match status" value="1"/>
</dbReference>
<dbReference type="Proteomes" id="UP000028547">
    <property type="component" value="Unassembled WGS sequence"/>
</dbReference>
<dbReference type="InterPro" id="IPR002347">
    <property type="entry name" value="SDR_fam"/>
</dbReference>
<dbReference type="AlphaFoldDB" id="A0A084T2B8"/>
<dbReference type="EMBL" id="JPMI01000003">
    <property type="protein sequence ID" value="KFA94853.1"/>
    <property type="molecule type" value="Genomic_DNA"/>
</dbReference>
<comment type="similarity">
    <text evidence="1">Belongs to the short-chain dehydrogenases/reductases (SDR) family.</text>
</comment>
<protein>
    <submittedName>
        <fullName evidence="3">Short-chain dehydrogenase</fullName>
    </submittedName>
</protein>
<dbReference type="RefSeq" id="WP_043388444.1">
    <property type="nucleotide sequence ID" value="NZ_JPMI01000003.1"/>
</dbReference>
<reference evidence="3 4" key="1">
    <citation type="submission" date="2014-07" db="EMBL/GenBank/DDBJ databases">
        <title>Draft Genome Sequence of Gephyronic Acid Producer, Cystobacter violaceus Strain Cb vi76.</title>
        <authorList>
            <person name="Stevens D.C."/>
            <person name="Young J."/>
            <person name="Carmichael R."/>
            <person name="Tan J."/>
            <person name="Taylor R.E."/>
        </authorList>
    </citation>
    <scope>NUCLEOTIDE SEQUENCE [LARGE SCALE GENOMIC DNA]</scope>
    <source>
        <strain evidence="3 4">Cb vi76</strain>
    </source>
</reference>
<dbReference type="NCBIfam" id="NF005559">
    <property type="entry name" value="PRK07231.1"/>
    <property type="match status" value="1"/>
</dbReference>